<feature type="domain" description="Multidrug resistance protein MdtA-like barrel-sandwich hybrid" evidence="4">
    <location>
        <begin position="60"/>
        <end position="197"/>
    </location>
</feature>
<dbReference type="AlphaFoldDB" id="A0A841J458"/>
<comment type="caution">
    <text evidence="7">The sequence shown here is derived from an EMBL/GenBank/DDBJ whole genome shotgun (WGS) entry which is preliminary data.</text>
</comment>
<dbReference type="InterPro" id="IPR006143">
    <property type="entry name" value="RND_pump_MFP"/>
</dbReference>
<dbReference type="Gene3D" id="2.40.30.170">
    <property type="match status" value="1"/>
</dbReference>
<comment type="subcellular location">
    <subcellularLocation>
        <location evidence="1">Cell envelope</location>
    </subcellularLocation>
</comment>
<dbReference type="PANTHER" id="PTHR30158:SF10">
    <property type="entry name" value="CATION EFFLUX PUMP"/>
    <property type="match status" value="1"/>
</dbReference>
<dbReference type="Proteomes" id="UP000552700">
    <property type="component" value="Unassembled WGS sequence"/>
</dbReference>
<dbReference type="GO" id="GO:0022857">
    <property type="term" value="F:transmembrane transporter activity"/>
    <property type="evidence" value="ECO:0007669"/>
    <property type="project" value="InterPro"/>
</dbReference>
<organism evidence="7 8">
    <name type="scientific">Sphingobium subterraneum</name>
    <dbReference type="NCBI Taxonomy" id="627688"/>
    <lineage>
        <taxon>Bacteria</taxon>
        <taxon>Pseudomonadati</taxon>
        <taxon>Pseudomonadota</taxon>
        <taxon>Alphaproteobacteria</taxon>
        <taxon>Sphingomonadales</taxon>
        <taxon>Sphingomonadaceae</taxon>
        <taxon>Sphingobium</taxon>
    </lineage>
</organism>
<evidence type="ECO:0000259" key="4">
    <source>
        <dbReference type="Pfam" id="PF25917"/>
    </source>
</evidence>
<dbReference type="Pfam" id="PF25917">
    <property type="entry name" value="BSH_RND"/>
    <property type="match status" value="1"/>
</dbReference>
<dbReference type="Gene3D" id="1.10.287.470">
    <property type="entry name" value="Helix hairpin bin"/>
    <property type="match status" value="1"/>
</dbReference>
<dbReference type="InterPro" id="IPR058625">
    <property type="entry name" value="MdtA-like_BSH"/>
</dbReference>
<evidence type="ECO:0000256" key="1">
    <source>
        <dbReference type="ARBA" id="ARBA00004196"/>
    </source>
</evidence>
<keyword evidence="8" id="KW-1185">Reference proteome</keyword>
<proteinExistence type="inferred from homology"/>
<dbReference type="Gene3D" id="2.40.420.20">
    <property type="match status" value="1"/>
</dbReference>
<dbReference type="Pfam" id="PF25944">
    <property type="entry name" value="Beta-barrel_RND"/>
    <property type="match status" value="1"/>
</dbReference>
<evidence type="ECO:0000259" key="5">
    <source>
        <dbReference type="Pfam" id="PF25944"/>
    </source>
</evidence>
<feature type="domain" description="Multidrug resistance protein MdtA-like beta-barrel" evidence="5">
    <location>
        <begin position="226"/>
        <end position="292"/>
    </location>
</feature>
<name>A0A841J458_9SPHN</name>
<gene>
    <name evidence="7" type="ORF">FHS92_002879</name>
</gene>
<dbReference type="Gene3D" id="2.40.50.100">
    <property type="match status" value="1"/>
</dbReference>
<dbReference type="PANTHER" id="PTHR30158">
    <property type="entry name" value="ACRA/E-RELATED COMPONENT OF DRUG EFFLUX TRANSPORTER"/>
    <property type="match status" value="1"/>
</dbReference>
<dbReference type="GO" id="GO:0030313">
    <property type="term" value="C:cell envelope"/>
    <property type="evidence" value="ECO:0007669"/>
    <property type="project" value="UniProtKB-SubCell"/>
</dbReference>
<evidence type="ECO:0000256" key="2">
    <source>
        <dbReference type="ARBA" id="ARBA00009477"/>
    </source>
</evidence>
<sequence length="399" mass="42766">MASMRKNVCNGALFLIVLLGACGKQEPPPPPKPAVAVAFPLQRTITDWDDYVGRFEAVQDVQIVPRVSGTIQRVLFREGLEVRQGQTLFVIDQAPYQAALAQARAEVARGEAVLANSQSELARAKALLAGHAISTEEYESKLATLRSATAALAGARAQAQARALDLGYTVVRAPITGRVSDKKVAVGDYVSAGQTLLTRVVSVNPIWFSFDGAESFYLKYIRQAQQGQRESSRYAPNPVDIQLADETGYRWHGRMVFVDNAIDPQSGTIRAHAEVPNPDGFLVPGMFGRARLLGSGSYRAVLIPDEAVLTDQTRKTVFVVGADGKAASRNVETGPLVEGLRVVKSGIGVKDRVVMDGLTQLQPGTPVNARLTKLTPRAANTAPASTPLKTPAPAEATTR</sequence>
<dbReference type="EMBL" id="JACIJP010000005">
    <property type="protein sequence ID" value="MBB6125122.1"/>
    <property type="molecule type" value="Genomic_DNA"/>
</dbReference>
<dbReference type="NCBIfam" id="TIGR01730">
    <property type="entry name" value="RND_mfp"/>
    <property type="match status" value="1"/>
</dbReference>
<dbReference type="PROSITE" id="PS51257">
    <property type="entry name" value="PROKAR_LIPOPROTEIN"/>
    <property type="match status" value="1"/>
</dbReference>
<dbReference type="InterPro" id="IPR058627">
    <property type="entry name" value="MdtA-like_C"/>
</dbReference>
<feature type="domain" description="Multidrug resistance protein MdtA-like C-terminal permuted SH3" evidence="6">
    <location>
        <begin position="300"/>
        <end position="358"/>
    </location>
</feature>
<dbReference type="GO" id="GO:0046677">
    <property type="term" value="P:response to antibiotic"/>
    <property type="evidence" value="ECO:0007669"/>
    <property type="project" value="TreeGrafter"/>
</dbReference>
<evidence type="ECO:0000256" key="3">
    <source>
        <dbReference type="SAM" id="MobiDB-lite"/>
    </source>
</evidence>
<dbReference type="InterPro" id="IPR058626">
    <property type="entry name" value="MdtA-like_b-barrel"/>
</dbReference>
<reference evidence="7 8" key="1">
    <citation type="submission" date="2020-08" db="EMBL/GenBank/DDBJ databases">
        <title>Genomic Encyclopedia of Type Strains, Phase IV (KMG-IV): sequencing the most valuable type-strain genomes for metagenomic binning, comparative biology and taxonomic classification.</title>
        <authorList>
            <person name="Goeker M."/>
        </authorList>
    </citation>
    <scope>NUCLEOTIDE SEQUENCE [LARGE SCALE GENOMIC DNA]</scope>
    <source>
        <strain evidence="7 8">DSM 102255</strain>
    </source>
</reference>
<dbReference type="Pfam" id="PF25967">
    <property type="entry name" value="RND-MFP_C"/>
    <property type="match status" value="1"/>
</dbReference>
<evidence type="ECO:0000313" key="7">
    <source>
        <dbReference type="EMBL" id="MBB6125122.1"/>
    </source>
</evidence>
<dbReference type="GO" id="GO:0005886">
    <property type="term" value="C:plasma membrane"/>
    <property type="evidence" value="ECO:0007669"/>
    <property type="project" value="TreeGrafter"/>
</dbReference>
<dbReference type="FunFam" id="2.40.420.20:FF:000001">
    <property type="entry name" value="Efflux RND transporter periplasmic adaptor subunit"/>
    <property type="match status" value="1"/>
</dbReference>
<evidence type="ECO:0000313" key="8">
    <source>
        <dbReference type="Proteomes" id="UP000552700"/>
    </source>
</evidence>
<accession>A0A841J458</accession>
<evidence type="ECO:0000259" key="6">
    <source>
        <dbReference type="Pfam" id="PF25967"/>
    </source>
</evidence>
<dbReference type="SUPFAM" id="SSF111369">
    <property type="entry name" value="HlyD-like secretion proteins"/>
    <property type="match status" value="1"/>
</dbReference>
<comment type="similarity">
    <text evidence="2">Belongs to the membrane fusion protein (MFP) (TC 8.A.1) family.</text>
</comment>
<feature type="region of interest" description="Disordered" evidence="3">
    <location>
        <begin position="376"/>
        <end position="399"/>
    </location>
</feature>
<protein>
    <submittedName>
        <fullName evidence="7">RND family efflux transporter MFP subunit</fullName>
    </submittedName>
</protein>